<gene>
    <name evidence="1" type="ORF">GGE46_006111</name>
    <name evidence="2" type="ORF">GGE57_006086</name>
</gene>
<dbReference type="AlphaFoldDB" id="A0A7W6VG23"/>
<evidence type="ECO:0000313" key="1">
    <source>
        <dbReference type="EMBL" id="MBB4483486.1"/>
    </source>
</evidence>
<dbReference type="Proteomes" id="UP000523431">
    <property type="component" value="Unassembled WGS sequence"/>
</dbReference>
<name>A0A7W6VG23_RHIET</name>
<accession>A0A7W6VG23</accession>
<organism evidence="1 4">
    <name type="scientific">Rhizobium etli</name>
    <dbReference type="NCBI Taxonomy" id="29449"/>
    <lineage>
        <taxon>Bacteria</taxon>
        <taxon>Pseudomonadati</taxon>
        <taxon>Pseudomonadota</taxon>
        <taxon>Alphaproteobacteria</taxon>
        <taxon>Hyphomicrobiales</taxon>
        <taxon>Rhizobiaceae</taxon>
        <taxon>Rhizobium/Agrobacterium group</taxon>
        <taxon>Rhizobium</taxon>
    </lineage>
</organism>
<evidence type="ECO:0000313" key="3">
    <source>
        <dbReference type="Proteomes" id="UP000523431"/>
    </source>
</evidence>
<comment type="caution">
    <text evidence="1">The sequence shown here is derived from an EMBL/GenBank/DDBJ whole genome shotgun (WGS) entry which is preliminary data.</text>
</comment>
<evidence type="ECO:0000313" key="2">
    <source>
        <dbReference type="EMBL" id="MBB4539293.1"/>
    </source>
</evidence>
<sequence>MRIQHQNLPSQNLYNIPGGPGGLGELALLHLIGRFNYLEKQLRGEFGDMQKRTDWLNTSNSALAALRANRPDDQNATKDYGTFVDAHGKTWRVVDFLRDAGIPNDKDAGNQSDFDATISNLKARIDTENSESQILLIHLQSLMDKVNQCAELASNLLSKDGKAKDNILGNIR</sequence>
<proteinExistence type="predicted"/>
<reference evidence="3 4" key="1">
    <citation type="submission" date="2020-08" db="EMBL/GenBank/DDBJ databases">
        <title>Genomic Encyclopedia of Type Strains, Phase IV (KMG-V): Genome sequencing to study the core and pangenomes of soil and plant-associated prokaryotes.</title>
        <authorList>
            <person name="Whitman W."/>
        </authorList>
    </citation>
    <scope>NUCLEOTIDE SEQUENCE [LARGE SCALE GENOMIC DNA]</scope>
    <source>
        <strain evidence="1 4">SEMIA 471</strain>
        <strain evidence="2 3">SEMIA 489</strain>
    </source>
</reference>
<dbReference type="EMBL" id="JACIHU010000024">
    <property type="protein sequence ID" value="MBB4483486.1"/>
    <property type="molecule type" value="Genomic_DNA"/>
</dbReference>
<dbReference type="RefSeq" id="WP_183844555.1">
    <property type="nucleotide sequence ID" value="NZ_JACIHU010000024.1"/>
</dbReference>
<protein>
    <submittedName>
        <fullName evidence="1">Uncharacterized protein</fullName>
    </submittedName>
</protein>
<evidence type="ECO:0000313" key="4">
    <source>
        <dbReference type="Proteomes" id="UP000557344"/>
    </source>
</evidence>
<dbReference type="EMBL" id="JACIID010000024">
    <property type="protein sequence ID" value="MBB4539293.1"/>
    <property type="molecule type" value="Genomic_DNA"/>
</dbReference>
<dbReference type="Proteomes" id="UP000557344">
    <property type="component" value="Unassembled WGS sequence"/>
</dbReference>